<dbReference type="EMBL" id="JAJAGQ010000001">
    <property type="protein sequence ID" value="KAJ8572105.1"/>
    <property type="molecule type" value="Genomic_DNA"/>
</dbReference>
<proteinExistence type="predicted"/>
<name>A0A9Q1RQ18_9SOLA</name>
<dbReference type="AlphaFoldDB" id="A0A9Q1RQ18"/>
<organism evidence="1 2">
    <name type="scientific">Anisodus acutangulus</name>
    <dbReference type="NCBI Taxonomy" id="402998"/>
    <lineage>
        <taxon>Eukaryota</taxon>
        <taxon>Viridiplantae</taxon>
        <taxon>Streptophyta</taxon>
        <taxon>Embryophyta</taxon>
        <taxon>Tracheophyta</taxon>
        <taxon>Spermatophyta</taxon>
        <taxon>Magnoliopsida</taxon>
        <taxon>eudicotyledons</taxon>
        <taxon>Gunneridae</taxon>
        <taxon>Pentapetalae</taxon>
        <taxon>asterids</taxon>
        <taxon>lamiids</taxon>
        <taxon>Solanales</taxon>
        <taxon>Solanaceae</taxon>
        <taxon>Solanoideae</taxon>
        <taxon>Hyoscyameae</taxon>
        <taxon>Anisodus</taxon>
    </lineage>
</organism>
<evidence type="ECO:0000313" key="2">
    <source>
        <dbReference type="Proteomes" id="UP001152561"/>
    </source>
</evidence>
<dbReference type="Proteomes" id="UP001152561">
    <property type="component" value="Unassembled WGS sequence"/>
</dbReference>
<gene>
    <name evidence="1" type="ORF">K7X08_008616</name>
</gene>
<evidence type="ECO:0000313" key="1">
    <source>
        <dbReference type="EMBL" id="KAJ8572105.1"/>
    </source>
</evidence>
<reference evidence="2" key="1">
    <citation type="journal article" date="2023" name="Proc. Natl. Acad. Sci. U.S.A.">
        <title>Genomic and structural basis for evolution of tropane alkaloid biosynthesis.</title>
        <authorList>
            <person name="Wanga Y.-J."/>
            <person name="Taina T."/>
            <person name="Yua J.-Y."/>
            <person name="Lia J."/>
            <person name="Xua B."/>
            <person name="Chenc J."/>
            <person name="D'Auriad J.C."/>
            <person name="Huanga J.-P."/>
            <person name="Huanga S.-X."/>
        </authorList>
    </citation>
    <scope>NUCLEOTIDE SEQUENCE [LARGE SCALE GENOMIC DNA]</scope>
    <source>
        <strain evidence="2">cv. KIB-2019</strain>
    </source>
</reference>
<protein>
    <submittedName>
        <fullName evidence="1">Uncharacterized protein</fullName>
    </submittedName>
</protein>
<keyword evidence="2" id="KW-1185">Reference proteome</keyword>
<accession>A0A9Q1RQ18</accession>
<comment type="caution">
    <text evidence="1">The sequence shown here is derived from an EMBL/GenBank/DDBJ whole genome shotgun (WGS) entry which is preliminary data.</text>
</comment>
<sequence>MQAWNTRGAHVENTVGAIRARVPRVKAPLLLARLTASAVLAATVPPVPLKTLSINYLLPLAARDLVEEQGDGIEGLWKKIRHRVQQYAG</sequence>